<dbReference type="Pfam" id="PF14584">
    <property type="entry name" value="DUF4446"/>
    <property type="match status" value="1"/>
</dbReference>
<evidence type="ECO:0000256" key="2">
    <source>
        <dbReference type="SAM" id="Phobius"/>
    </source>
</evidence>
<evidence type="ECO:0000313" key="4">
    <source>
        <dbReference type="Proteomes" id="UP001267290"/>
    </source>
</evidence>
<keyword evidence="4" id="KW-1185">Reference proteome</keyword>
<keyword evidence="2" id="KW-1133">Transmembrane helix</keyword>
<name>A0ABU1NXY0_9BACL</name>
<sequence>MGELFGLNAEYVMLVCFACILVLFITIIIMSFRLSSLRKRYTRMINGSSAENMEQVLLDMQTALNEQKAESQEASTQISNIHQAMKKMTSSIKIRRYNAFNEGGSDLSFSLAMLNEEQDGVIVTGIHSREQMYVYAKPITKGQSSYTLSPEEKETLTQTLKQS</sequence>
<evidence type="ECO:0000256" key="1">
    <source>
        <dbReference type="SAM" id="MobiDB-lite"/>
    </source>
</evidence>
<dbReference type="EMBL" id="JAVDSB010000006">
    <property type="protein sequence ID" value="MDR6552335.1"/>
    <property type="molecule type" value="Genomic_DNA"/>
</dbReference>
<dbReference type="Proteomes" id="UP001267290">
    <property type="component" value="Unassembled WGS sequence"/>
</dbReference>
<dbReference type="InterPro" id="IPR027981">
    <property type="entry name" value="DUF4446"/>
</dbReference>
<evidence type="ECO:0000313" key="3">
    <source>
        <dbReference type="EMBL" id="MDR6552335.1"/>
    </source>
</evidence>
<keyword evidence="2" id="KW-0812">Transmembrane</keyword>
<organism evidence="3 4">
    <name type="scientific">Paenibacillus qinlingensis</name>
    <dbReference type="NCBI Taxonomy" id="1837343"/>
    <lineage>
        <taxon>Bacteria</taxon>
        <taxon>Bacillati</taxon>
        <taxon>Bacillota</taxon>
        <taxon>Bacilli</taxon>
        <taxon>Bacillales</taxon>
        <taxon>Paenibacillaceae</taxon>
        <taxon>Paenibacillus</taxon>
    </lineage>
</organism>
<proteinExistence type="predicted"/>
<evidence type="ECO:0008006" key="5">
    <source>
        <dbReference type="Google" id="ProtNLM"/>
    </source>
</evidence>
<keyword evidence="2" id="KW-0472">Membrane</keyword>
<dbReference type="RefSeq" id="WP_310499876.1">
    <property type="nucleotide sequence ID" value="NZ_JAVDSB010000006.1"/>
</dbReference>
<gene>
    <name evidence="3" type="ORF">J2736_003541</name>
</gene>
<feature type="region of interest" description="Disordered" evidence="1">
    <location>
        <begin position="144"/>
        <end position="163"/>
    </location>
</feature>
<protein>
    <recommendedName>
        <fullName evidence="5">DUF4446 family protein</fullName>
    </recommendedName>
</protein>
<accession>A0ABU1NXY0</accession>
<comment type="caution">
    <text evidence="3">The sequence shown here is derived from an EMBL/GenBank/DDBJ whole genome shotgun (WGS) entry which is preliminary data.</text>
</comment>
<feature type="transmembrane region" description="Helical" evidence="2">
    <location>
        <begin position="12"/>
        <end position="34"/>
    </location>
</feature>
<reference evidence="3 4" key="1">
    <citation type="submission" date="2023-07" db="EMBL/GenBank/DDBJ databases">
        <title>Sorghum-associated microbial communities from plants grown in Nebraska, USA.</title>
        <authorList>
            <person name="Schachtman D."/>
        </authorList>
    </citation>
    <scope>NUCLEOTIDE SEQUENCE [LARGE SCALE GENOMIC DNA]</scope>
    <source>
        <strain evidence="3 4">CC258</strain>
    </source>
</reference>